<gene>
    <name evidence="1" type="ORF">Taro_023707</name>
</gene>
<organism evidence="1 2">
    <name type="scientific">Colocasia esculenta</name>
    <name type="common">Wild taro</name>
    <name type="synonym">Arum esculentum</name>
    <dbReference type="NCBI Taxonomy" id="4460"/>
    <lineage>
        <taxon>Eukaryota</taxon>
        <taxon>Viridiplantae</taxon>
        <taxon>Streptophyta</taxon>
        <taxon>Embryophyta</taxon>
        <taxon>Tracheophyta</taxon>
        <taxon>Spermatophyta</taxon>
        <taxon>Magnoliopsida</taxon>
        <taxon>Liliopsida</taxon>
        <taxon>Araceae</taxon>
        <taxon>Aroideae</taxon>
        <taxon>Colocasieae</taxon>
        <taxon>Colocasia</taxon>
    </lineage>
</organism>
<proteinExistence type="predicted"/>
<comment type="caution">
    <text evidence="1">The sequence shown here is derived from an EMBL/GenBank/DDBJ whole genome shotgun (WGS) entry which is preliminary data.</text>
</comment>
<name>A0A843V4G9_COLES</name>
<dbReference type="OrthoDB" id="651362at2759"/>
<dbReference type="EMBL" id="NMUH01001303">
    <property type="protein sequence ID" value="MQL91101.1"/>
    <property type="molecule type" value="Genomic_DNA"/>
</dbReference>
<sequence length="104" mass="11852">MHHELERAPNFHQLFDQTHKQKGTDDYVSESACLIAETYDRTMADRYVECTPQPDLDPEVWVDAAGGPSVWLWGQPGYYSSVVLICEFGRSSGIREFICSTARH</sequence>
<protein>
    <submittedName>
        <fullName evidence="1">Uncharacterized protein</fullName>
    </submittedName>
</protein>
<evidence type="ECO:0000313" key="1">
    <source>
        <dbReference type="EMBL" id="MQL91101.1"/>
    </source>
</evidence>
<dbReference type="AlphaFoldDB" id="A0A843V4G9"/>
<evidence type="ECO:0000313" key="2">
    <source>
        <dbReference type="Proteomes" id="UP000652761"/>
    </source>
</evidence>
<accession>A0A843V4G9</accession>
<keyword evidence="2" id="KW-1185">Reference proteome</keyword>
<dbReference type="Proteomes" id="UP000652761">
    <property type="component" value="Unassembled WGS sequence"/>
</dbReference>
<reference evidence="1" key="1">
    <citation type="submission" date="2017-07" db="EMBL/GenBank/DDBJ databases">
        <title>Taro Niue Genome Assembly and Annotation.</title>
        <authorList>
            <person name="Atibalentja N."/>
            <person name="Keating K."/>
            <person name="Fields C.J."/>
        </authorList>
    </citation>
    <scope>NUCLEOTIDE SEQUENCE</scope>
    <source>
        <strain evidence="1">Niue_2</strain>
        <tissue evidence="1">Leaf</tissue>
    </source>
</reference>